<name>A0A6C0EE86_9ZZZZ</name>
<proteinExistence type="predicted"/>
<accession>A0A6C0EE86</accession>
<reference evidence="2" key="1">
    <citation type="journal article" date="2020" name="Nature">
        <title>Giant virus diversity and host interactions through global metagenomics.</title>
        <authorList>
            <person name="Schulz F."/>
            <person name="Roux S."/>
            <person name="Paez-Espino D."/>
            <person name="Jungbluth S."/>
            <person name="Walsh D.A."/>
            <person name="Denef V.J."/>
            <person name="McMahon K.D."/>
            <person name="Konstantinidis K.T."/>
            <person name="Eloe-Fadrosh E.A."/>
            <person name="Kyrpides N.C."/>
            <person name="Woyke T."/>
        </authorList>
    </citation>
    <scope>NUCLEOTIDE SEQUENCE</scope>
    <source>
        <strain evidence="2">GVMAG-M-3300023179-2</strain>
    </source>
</reference>
<evidence type="ECO:0000256" key="1">
    <source>
        <dbReference type="SAM" id="Coils"/>
    </source>
</evidence>
<sequence length="227" mass="26858">MGSIEDKNKLVSHIKGVSYETIQELFSINARSLPCVYLTAFNTVKELKNVMNIDNKHSEDAVVYKFGLTKSFESRKNGHRSEYKKLDNFIDMKLVYYTYIDPIYISQAELEIKNLLSEYKLEWDNHDELVVIPNNLLKIIKTIYENIGMKFSGHTQEFNRKIEELNLIISEYKYKFDAYEEKINNINIISNKEKEIFEEKINNKNLEIENLKKEIRIKDLEVLLAKK</sequence>
<feature type="coiled-coil region" evidence="1">
    <location>
        <begin position="162"/>
        <end position="223"/>
    </location>
</feature>
<dbReference type="EMBL" id="MN739804">
    <property type="protein sequence ID" value="QHT26911.1"/>
    <property type="molecule type" value="Genomic_DNA"/>
</dbReference>
<protein>
    <submittedName>
        <fullName evidence="2">Uncharacterized protein</fullName>
    </submittedName>
</protein>
<keyword evidence="1" id="KW-0175">Coiled coil</keyword>
<organism evidence="2">
    <name type="scientific">viral metagenome</name>
    <dbReference type="NCBI Taxonomy" id="1070528"/>
    <lineage>
        <taxon>unclassified sequences</taxon>
        <taxon>metagenomes</taxon>
        <taxon>organismal metagenomes</taxon>
    </lineage>
</organism>
<dbReference type="AlphaFoldDB" id="A0A6C0EE86"/>
<evidence type="ECO:0000313" key="2">
    <source>
        <dbReference type="EMBL" id="QHT26911.1"/>
    </source>
</evidence>